<sequence length="96" mass="10955">MMSVLSKCQVMGHYAHIGGGFLNVGFTEKDLYNKMGKERRSHRLMAAALTPLANLEDKVKLDPLFHYNYELNASGQLICQLFWWIPPPALDSSELW</sequence>
<organism evidence="1 2">
    <name type="scientific">Coptis chinensis</name>
    <dbReference type="NCBI Taxonomy" id="261450"/>
    <lineage>
        <taxon>Eukaryota</taxon>
        <taxon>Viridiplantae</taxon>
        <taxon>Streptophyta</taxon>
        <taxon>Embryophyta</taxon>
        <taxon>Tracheophyta</taxon>
        <taxon>Spermatophyta</taxon>
        <taxon>Magnoliopsida</taxon>
        <taxon>Ranunculales</taxon>
        <taxon>Ranunculaceae</taxon>
        <taxon>Coptidoideae</taxon>
        <taxon>Coptis</taxon>
    </lineage>
</organism>
<keyword evidence="2" id="KW-1185">Reference proteome</keyword>
<protein>
    <submittedName>
        <fullName evidence="1">Uncharacterized protein</fullName>
    </submittedName>
</protein>
<accession>A0A835MAS6</accession>
<dbReference type="AlphaFoldDB" id="A0A835MAS6"/>
<gene>
    <name evidence="1" type="ORF">IFM89_025992</name>
</gene>
<dbReference type="OrthoDB" id="1426481at2759"/>
<proteinExistence type="predicted"/>
<evidence type="ECO:0000313" key="1">
    <source>
        <dbReference type="EMBL" id="KAF9625690.1"/>
    </source>
</evidence>
<comment type="caution">
    <text evidence="1">The sequence shown here is derived from an EMBL/GenBank/DDBJ whole genome shotgun (WGS) entry which is preliminary data.</text>
</comment>
<evidence type="ECO:0000313" key="2">
    <source>
        <dbReference type="Proteomes" id="UP000631114"/>
    </source>
</evidence>
<reference evidence="1 2" key="1">
    <citation type="submission" date="2020-10" db="EMBL/GenBank/DDBJ databases">
        <title>The Coptis chinensis genome and diversification of protoberbering-type alkaloids.</title>
        <authorList>
            <person name="Wang B."/>
            <person name="Shu S."/>
            <person name="Song C."/>
            <person name="Liu Y."/>
        </authorList>
    </citation>
    <scope>NUCLEOTIDE SEQUENCE [LARGE SCALE GENOMIC DNA]</scope>
    <source>
        <strain evidence="1">HL-2020</strain>
        <tissue evidence="1">Leaf</tissue>
    </source>
</reference>
<dbReference type="EMBL" id="JADFTS010000001">
    <property type="protein sequence ID" value="KAF9625690.1"/>
    <property type="molecule type" value="Genomic_DNA"/>
</dbReference>
<name>A0A835MAS6_9MAGN</name>
<dbReference type="Proteomes" id="UP000631114">
    <property type="component" value="Unassembled WGS sequence"/>
</dbReference>